<comment type="similarity">
    <text evidence="1">Belongs to the helicase family.</text>
</comment>
<protein>
    <recommendedName>
        <fullName evidence="1">ATP-dependent DNA helicase</fullName>
        <ecNumber evidence="1">5.6.2.3</ecNumber>
    </recommendedName>
</protein>
<accession>A0A6L2KUE8</accession>
<dbReference type="GO" id="GO:0006281">
    <property type="term" value="P:DNA repair"/>
    <property type="evidence" value="ECO:0007669"/>
    <property type="project" value="UniProtKB-KW"/>
</dbReference>
<dbReference type="GO" id="GO:0006310">
    <property type="term" value="P:DNA recombination"/>
    <property type="evidence" value="ECO:0007669"/>
    <property type="project" value="UniProtKB-KW"/>
</dbReference>
<sequence length="563" mass="64714">MFCFTSFGARIDHSVNSGRGPYTFRINGQNYHRIGSLLPAKSDPLRYAQLYFFDTQNEIRNRMSAFMSKETPETVDENIKANQIQMLDQTSVMAKSFRMAKEWCRSHGDANFGLGLLSERTTIRQYNTPTISEVSTLIINDFGDCLPIRDIVVNKNNTGPQRILELHPSYMALQYPLLFPFGEYGYHENIPYHTNKGIRKTKRGNVTMKEYYAYIIQQQQNQGTTLLRGGRLFQQYLVDAFTAIEEQRLNWTRNNQDMLRVDLYHNLCDVVKRRDTSATGLGKRIVLPRTYVGSPRYMMHNYQDAMALCRTYGPDRATISIQENVKADINGASDQIMVVDEIKNYLNCRFLYPCEAVWCLFSFDINYAYPTVMQLNYHLPDQKAITLRDSEHLPALIEREGISITIGKFLGDGAITARLVCYNIVVIEAPSFDANKSKVEHEKLHSMLNPEQRLIYEQIIESVHNDRGQFCFIYGPGGTGKTFLYQTIIARLRSEQMIVLFVSSSGITAHCRFVIPLELMENNTCGIKQGTHLAELLQHVRLIIWDEASMTQRYAFEALDKTL</sequence>
<dbReference type="InterPro" id="IPR025476">
    <property type="entry name" value="Helitron_helicase-like"/>
</dbReference>
<reference evidence="4" key="1">
    <citation type="journal article" date="2019" name="Sci. Rep.">
        <title>Draft genome of Tanacetum cinerariifolium, the natural source of mosquito coil.</title>
        <authorList>
            <person name="Yamashiro T."/>
            <person name="Shiraishi A."/>
            <person name="Satake H."/>
            <person name="Nakayama K."/>
        </authorList>
    </citation>
    <scope>NUCLEOTIDE SEQUENCE</scope>
</reference>
<comment type="caution">
    <text evidence="4">The sequence shown here is derived from an EMBL/GenBank/DDBJ whole genome shotgun (WGS) entry which is preliminary data.</text>
</comment>
<comment type="cofactor">
    <cofactor evidence="1">
        <name>Mg(2+)</name>
        <dbReference type="ChEBI" id="CHEBI:18420"/>
    </cofactor>
</comment>
<keyword evidence="1" id="KW-0347">Helicase</keyword>
<dbReference type="Pfam" id="PF05970">
    <property type="entry name" value="PIF1"/>
    <property type="match status" value="1"/>
</dbReference>
<dbReference type="PANTHER" id="PTHR45786:SF74">
    <property type="entry name" value="ATP-DEPENDENT DNA HELICASE"/>
    <property type="match status" value="1"/>
</dbReference>
<dbReference type="AlphaFoldDB" id="A0A6L2KUE8"/>
<keyword evidence="1" id="KW-0547">Nucleotide-binding</keyword>
<evidence type="ECO:0000259" key="3">
    <source>
        <dbReference type="Pfam" id="PF14214"/>
    </source>
</evidence>
<feature type="domain" description="DNA helicase Pif1-like DEAD-box helicase" evidence="2">
    <location>
        <begin position="447"/>
        <end position="563"/>
    </location>
</feature>
<evidence type="ECO:0000256" key="1">
    <source>
        <dbReference type="RuleBase" id="RU363044"/>
    </source>
</evidence>
<proteinExistence type="inferred from homology"/>
<keyword evidence="1" id="KW-0067">ATP-binding</keyword>
<comment type="catalytic activity">
    <reaction evidence="1">
        <text>ATP + H2O = ADP + phosphate + H(+)</text>
        <dbReference type="Rhea" id="RHEA:13065"/>
        <dbReference type="ChEBI" id="CHEBI:15377"/>
        <dbReference type="ChEBI" id="CHEBI:15378"/>
        <dbReference type="ChEBI" id="CHEBI:30616"/>
        <dbReference type="ChEBI" id="CHEBI:43474"/>
        <dbReference type="ChEBI" id="CHEBI:456216"/>
        <dbReference type="EC" id="5.6.2.3"/>
    </reaction>
</comment>
<dbReference type="SUPFAM" id="SSF52540">
    <property type="entry name" value="P-loop containing nucleoside triphosphate hydrolases"/>
    <property type="match status" value="1"/>
</dbReference>
<evidence type="ECO:0000313" key="4">
    <source>
        <dbReference type="EMBL" id="GEU52936.1"/>
    </source>
</evidence>
<dbReference type="EMBL" id="BKCJ010003093">
    <property type="protein sequence ID" value="GEU52936.1"/>
    <property type="molecule type" value="Genomic_DNA"/>
</dbReference>
<dbReference type="Gene3D" id="3.40.50.300">
    <property type="entry name" value="P-loop containing nucleotide triphosphate hydrolases"/>
    <property type="match status" value="1"/>
</dbReference>
<dbReference type="EC" id="5.6.2.3" evidence="1"/>
<keyword evidence="1" id="KW-0227">DNA damage</keyword>
<name>A0A6L2KUE8_TANCI</name>
<dbReference type="GO" id="GO:0000723">
    <property type="term" value="P:telomere maintenance"/>
    <property type="evidence" value="ECO:0007669"/>
    <property type="project" value="InterPro"/>
</dbReference>
<evidence type="ECO:0000259" key="2">
    <source>
        <dbReference type="Pfam" id="PF05970"/>
    </source>
</evidence>
<keyword evidence="1" id="KW-0233">DNA recombination</keyword>
<dbReference type="InterPro" id="IPR010285">
    <property type="entry name" value="DNA_helicase_pif1-like_DEAD"/>
</dbReference>
<dbReference type="InterPro" id="IPR027417">
    <property type="entry name" value="P-loop_NTPase"/>
</dbReference>
<dbReference type="GO" id="GO:0043139">
    <property type="term" value="F:5'-3' DNA helicase activity"/>
    <property type="evidence" value="ECO:0007669"/>
    <property type="project" value="UniProtKB-EC"/>
</dbReference>
<organism evidence="4">
    <name type="scientific">Tanacetum cinerariifolium</name>
    <name type="common">Dalmatian daisy</name>
    <name type="synonym">Chrysanthemum cinerariifolium</name>
    <dbReference type="NCBI Taxonomy" id="118510"/>
    <lineage>
        <taxon>Eukaryota</taxon>
        <taxon>Viridiplantae</taxon>
        <taxon>Streptophyta</taxon>
        <taxon>Embryophyta</taxon>
        <taxon>Tracheophyta</taxon>
        <taxon>Spermatophyta</taxon>
        <taxon>Magnoliopsida</taxon>
        <taxon>eudicotyledons</taxon>
        <taxon>Gunneridae</taxon>
        <taxon>Pentapetalae</taxon>
        <taxon>asterids</taxon>
        <taxon>campanulids</taxon>
        <taxon>Asterales</taxon>
        <taxon>Asteraceae</taxon>
        <taxon>Asteroideae</taxon>
        <taxon>Anthemideae</taxon>
        <taxon>Anthemidinae</taxon>
        <taxon>Tanacetum</taxon>
    </lineage>
</organism>
<dbReference type="PANTHER" id="PTHR45786">
    <property type="entry name" value="DNA BINDING PROTEIN-LIKE"/>
    <property type="match status" value="1"/>
</dbReference>
<keyword evidence="1" id="KW-0378">Hydrolase</keyword>
<gene>
    <name evidence="4" type="ORF">Tci_024914</name>
</gene>
<feature type="domain" description="Helitron helicase-like" evidence="3">
    <location>
        <begin position="211"/>
        <end position="314"/>
    </location>
</feature>
<dbReference type="GO" id="GO:0016787">
    <property type="term" value="F:hydrolase activity"/>
    <property type="evidence" value="ECO:0007669"/>
    <property type="project" value="UniProtKB-KW"/>
</dbReference>
<dbReference type="Pfam" id="PF14214">
    <property type="entry name" value="Helitron_like_N"/>
    <property type="match status" value="1"/>
</dbReference>
<keyword evidence="1" id="KW-0234">DNA repair</keyword>
<dbReference type="GO" id="GO:0005524">
    <property type="term" value="F:ATP binding"/>
    <property type="evidence" value="ECO:0007669"/>
    <property type="project" value="UniProtKB-KW"/>
</dbReference>